<dbReference type="Gene3D" id="3.30.1360.40">
    <property type="match status" value="1"/>
</dbReference>
<dbReference type="PANTHER" id="PTHR34471:SF1">
    <property type="entry name" value="ARGININE REPRESSOR"/>
    <property type="match status" value="1"/>
</dbReference>
<dbReference type="RefSeq" id="WP_057909082.1">
    <property type="nucleotide sequence ID" value="NZ_AZGK01000001.1"/>
</dbReference>
<feature type="domain" description="Arginine repressor C-terminal" evidence="9">
    <location>
        <begin position="81"/>
        <end position="146"/>
    </location>
</feature>
<evidence type="ECO:0000256" key="1">
    <source>
        <dbReference type="ARBA" id="ARBA00004496"/>
    </source>
</evidence>
<reference evidence="10 11" key="1">
    <citation type="journal article" date="2015" name="Genome Announc.">
        <title>Expanding the biotechnology potential of lactobacilli through comparative genomics of 213 strains and associated genera.</title>
        <authorList>
            <person name="Sun Z."/>
            <person name="Harris H.M."/>
            <person name="McCann A."/>
            <person name="Guo C."/>
            <person name="Argimon S."/>
            <person name="Zhang W."/>
            <person name="Yang X."/>
            <person name="Jeffery I.B."/>
            <person name="Cooney J.C."/>
            <person name="Kagawa T.F."/>
            <person name="Liu W."/>
            <person name="Song Y."/>
            <person name="Salvetti E."/>
            <person name="Wrobel A."/>
            <person name="Rasinkangas P."/>
            <person name="Parkhill J."/>
            <person name="Rea M.C."/>
            <person name="O'Sullivan O."/>
            <person name="Ritari J."/>
            <person name="Douillard F.P."/>
            <person name="Paul Ross R."/>
            <person name="Yang R."/>
            <person name="Briner A.E."/>
            <person name="Felis G.E."/>
            <person name="de Vos W.M."/>
            <person name="Barrangou R."/>
            <person name="Klaenhammer T.R."/>
            <person name="Caufield P.W."/>
            <person name="Cui Y."/>
            <person name="Zhang H."/>
            <person name="O'Toole P.W."/>
        </authorList>
    </citation>
    <scope>NUCLEOTIDE SEQUENCE [LARGE SCALE GENOMIC DNA]</scope>
    <source>
        <strain evidence="10 11">DSM 5707</strain>
    </source>
</reference>
<feature type="domain" description="Arginine repressor DNA-binding" evidence="8">
    <location>
        <begin position="1"/>
        <end position="68"/>
    </location>
</feature>
<keyword evidence="7" id="KW-0028">Amino-acid biosynthesis</keyword>
<keyword evidence="7" id="KW-0055">Arginine biosynthesis</keyword>
<dbReference type="Proteomes" id="UP000051957">
    <property type="component" value="Unassembled WGS sequence"/>
</dbReference>
<evidence type="ECO:0000259" key="9">
    <source>
        <dbReference type="Pfam" id="PF02863"/>
    </source>
</evidence>
<dbReference type="GO" id="GO:0034618">
    <property type="term" value="F:arginine binding"/>
    <property type="evidence" value="ECO:0007669"/>
    <property type="project" value="InterPro"/>
</dbReference>
<evidence type="ECO:0000256" key="5">
    <source>
        <dbReference type="ARBA" id="ARBA00023125"/>
    </source>
</evidence>
<dbReference type="AlphaFoldDB" id="A0A0R1Z9U5"/>
<dbReference type="PANTHER" id="PTHR34471">
    <property type="entry name" value="ARGININE REPRESSOR"/>
    <property type="match status" value="1"/>
</dbReference>
<accession>A0A0R1Z9U5</accession>
<dbReference type="HAMAP" id="MF_00173">
    <property type="entry name" value="Arg_repressor"/>
    <property type="match status" value="1"/>
</dbReference>
<dbReference type="GeneID" id="69803947"/>
<dbReference type="InterPro" id="IPR036251">
    <property type="entry name" value="Arg_repress_C_sf"/>
</dbReference>
<comment type="pathway">
    <text evidence="7">Amino-acid biosynthesis; L-arginine biosynthesis [regulation].</text>
</comment>
<organism evidence="10 11">
    <name type="scientific">Lentilactobacillus parabuchneri DSM 5707 = NBRC 107865</name>
    <dbReference type="NCBI Taxonomy" id="1423784"/>
    <lineage>
        <taxon>Bacteria</taxon>
        <taxon>Bacillati</taxon>
        <taxon>Bacillota</taxon>
        <taxon>Bacilli</taxon>
        <taxon>Lactobacillales</taxon>
        <taxon>Lactobacillaceae</taxon>
        <taxon>Lentilactobacillus</taxon>
    </lineage>
</organism>
<dbReference type="InterPro" id="IPR020900">
    <property type="entry name" value="Arg_repress_DNA-bd"/>
</dbReference>
<evidence type="ECO:0000256" key="3">
    <source>
        <dbReference type="ARBA" id="ARBA00022490"/>
    </source>
</evidence>
<dbReference type="SUPFAM" id="SSF55252">
    <property type="entry name" value="C-terminal domain of arginine repressor"/>
    <property type="match status" value="1"/>
</dbReference>
<evidence type="ECO:0000256" key="7">
    <source>
        <dbReference type="HAMAP-Rule" id="MF_00173"/>
    </source>
</evidence>
<comment type="caution">
    <text evidence="10">The sequence shown here is derived from an EMBL/GenBank/DDBJ whole genome shotgun (WGS) entry which is preliminary data.</text>
</comment>
<gene>
    <name evidence="7" type="primary">argR</name>
    <name evidence="10" type="ORF">FC51_GL000374</name>
</gene>
<dbReference type="GO" id="GO:0005737">
    <property type="term" value="C:cytoplasm"/>
    <property type="evidence" value="ECO:0007669"/>
    <property type="project" value="UniProtKB-SubCell"/>
</dbReference>
<dbReference type="GO" id="GO:0006526">
    <property type="term" value="P:L-arginine biosynthetic process"/>
    <property type="evidence" value="ECO:0007669"/>
    <property type="project" value="UniProtKB-UniPathway"/>
</dbReference>
<evidence type="ECO:0000256" key="2">
    <source>
        <dbReference type="ARBA" id="ARBA00008316"/>
    </source>
</evidence>
<keyword evidence="7" id="KW-0678">Repressor</keyword>
<evidence type="ECO:0000313" key="10">
    <source>
        <dbReference type="EMBL" id="KRM47891.1"/>
    </source>
</evidence>
<dbReference type="UniPathway" id="UPA00068"/>
<keyword evidence="3 7" id="KW-0963">Cytoplasm</keyword>
<dbReference type="InterPro" id="IPR001669">
    <property type="entry name" value="Arg_repress"/>
</dbReference>
<evidence type="ECO:0000256" key="4">
    <source>
        <dbReference type="ARBA" id="ARBA00023015"/>
    </source>
</evidence>
<dbReference type="SUPFAM" id="SSF46785">
    <property type="entry name" value="Winged helix' DNA-binding domain"/>
    <property type="match status" value="1"/>
</dbReference>
<evidence type="ECO:0000259" key="8">
    <source>
        <dbReference type="Pfam" id="PF01316"/>
    </source>
</evidence>
<protein>
    <recommendedName>
        <fullName evidence="7">Arginine repressor</fullName>
    </recommendedName>
</protein>
<keyword evidence="6 7" id="KW-0804">Transcription</keyword>
<comment type="similarity">
    <text evidence="2 7">Belongs to the ArgR family.</text>
</comment>
<proteinExistence type="inferred from homology"/>
<keyword evidence="5 7" id="KW-0238">DNA-binding</keyword>
<dbReference type="GO" id="GO:0003677">
    <property type="term" value="F:DNA binding"/>
    <property type="evidence" value="ECO:0007669"/>
    <property type="project" value="UniProtKB-KW"/>
</dbReference>
<dbReference type="InterPro" id="IPR036388">
    <property type="entry name" value="WH-like_DNA-bd_sf"/>
</dbReference>
<comment type="subcellular location">
    <subcellularLocation>
        <location evidence="1 7">Cytoplasm</location>
    </subcellularLocation>
</comment>
<dbReference type="Pfam" id="PF01316">
    <property type="entry name" value="Arg_repressor"/>
    <property type="match status" value="1"/>
</dbReference>
<dbReference type="EMBL" id="AZGK01000001">
    <property type="protein sequence ID" value="KRM47891.1"/>
    <property type="molecule type" value="Genomic_DNA"/>
</dbReference>
<dbReference type="InterPro" id="IPR036390">
    <property type="entry name" value="WH_DNA-bd_sf"/>
</dbReference>
<dbReference type="Gene3D" id="1.10.10.10">
    <property type="entry name" value="Winged helix-like DNA-binding domain superfamily/Winged helix DNA-binding domain"/>
    <property type="match status" value="1"/>
</dbReference>
<keyword evidence="4 7" id="KW-0805">Transcription regulation</keyword>
<sequence length="153" mass="17237">MRKKERQRLIKQLLTSNNIQRQEDFVSLLEDQGIKVTQATVSRDIKDMQLVKVPSVTGGYRYSLPTQKNIDTEKKLVQTVRDSFVSVDSQDKFVYMKLLPGSGPVISSLLYQMNYSGIFGTLGDDNTVLIICKTDADAITIRDQINNMLGTNS</sequence>
<dbReference type="PATRIC" id="fig|1423784.4.peg.370"/>
<evidence type="ECO:0000256" key="6">
    <source>
        <dbReference type="ARBA" id="ARBA00023163"/>
    </source>
</evidence>
<dbReference type="GO" id="GO:1900079">
    <property type="term" value="P:regulation of arginine biosynthetic process"/>
    <property type="evidence" value="ECO:0007669"/>
    <property type="project" value="UniProtKB-UniRule"/>
</dbReference>
<evidence type="ECO:0000313" key="11">
    <source>
        <dbReference type="Proteomes" id="UP000051957"/>
    </source>
</evidence>
<dbReference type="GO" id="GO:0003700">
    <property type="term" value="F:DNA-binding transcription factor activity"/>
    <property type="evidence" value="ECO:0007669"/>
    <property type="project" value="UniProtKB-UniRule"/>
</dbReference>
<name>A0A0R1Z9U5_9LACO</name>
<comment type="function">
    <text evidence="7">Regulates arginine biosynthesis genes.</text>
</comment>
<dbReference type="PRINTS" id="PR01467">
    <property type="entry name" value="ARGREPRESSOR"/>
</dbReference>
<dbReference type="InterPro" id="IPR020899">
    <property type="entry name" value="Arg_repress_C"/>
</dbReference>
<dbReference type="Pfam" id="PF02863">
    <property type="entry name" value="Arg_repressor_C"/>
    <property type="match status" value="1"/>
</dbReference>
<dbReference type="GO" id="GO:0051259">
    <property type="term" value="P:protein complex oligomerization"/>
    <property type="evidence" value="ECO:0007669"/>
    <property type="project" value="InterPro"/>
</dbReference>